<evidence type="ECO:0000256" key="7">
    <source>
        <dbReference type="ARBA" id="ARBA00023014"/>
    </source>
</evidence>
<keyword evidence="7" id="KW-0411">Iron-sulfur</keyword>
<dbReference type="SMART" id="SM00926">
    <property type="entry name" value="Molybdop_Fe4S4"/>
    <property type="match status" value="1"/>
</dbReference>
<reference evidence="9 11" key="1">
    <citation type="submission" date="2017-11" db="EMBL/GenBank/DDBJ databases">
        <title>Comparitive Functional Genomics of Dry Heat Resistant strains isolated from the Viking Spacecraft.</title>
        <authorList>
            <person name="Seuylemezian A."/>
            <person name="Cooper K."/>
            <person name="Vaishampayan P."/>
        </authorList>
    </citation>
    <scope>NUCLEOTIDE SEQUENCE [LARGE SCALE GENOMIC DNA]</scope>
    <source>
        <strain evidence="9 11">M4.6</strain>
    </source>
</reference>
<proteinExistence type="inferred from homology"/>
<dbReference type="GO" id="GO:0051536">
    <property type="term" value="F:iron-sulfur cluster binding"/>
    <property type="evidence" value="ECO:0007669"/>
    <property type="project" value="UniProtKB-KW"/>
</dbReference>
<accession>A0A2N5GSK5</accession>
<keyword evidence="12" id="KW-1185">Reference proteome</keyword>
<dbReference type="InterPro" id="IPR050612">
    <property type="entry name" value="Prok_Mopterin_Oxidored"/>
</dbReference>
<dbReference type="Proteomes" id="UP000234951">
    <property type="component" value="Unassembled WGS sequence"/>
</dbReference>
<dbReference type="Gene3D" id="2.20.25.90">
    <property type="entry name" value="ADC-like domains"/>
    <property type="match status" value="1"/>
</dbReference>
<evidence type="ECO:0000313" key="10">
    <source>
        <dbReference type="EMBL" id="PLR92790.1"/>
    </source>
</evidence>
<gene>
    <name evidence="9" type="ORF">CU635_00165</name>
    <name evidence="10" type="ORF">CVD25_18340</name>
</gene>
<dbReference type="Gene3D" id="3.40.50.740">
    <property type="match status" value="1"/>
</dbReference>
<evidence type="ECO:0000256" key="6">
    <source>
        <dbReference type="ARBA" id="ARBA00023004"/>
    </source>
</evidence>
<dbReference type="SUPFAM" id="SSF53706">
    <property type="entry name" value="Formate dehydrogenase/DMSO reductase, domains 1-3"/>
    <property type="match status" value="1"/>
</dbReference>
<dbReference type="InterPro" id="IPR006656">
    <property type="entry name" value="Mopterin_OxRdtase"/>
</dbReference>
<dbReference type="Proteomes" id="UP000235114">
    <property type="component" value="Unassembled WGS sequence"/>
</dbReference>
<reference evidence="10 12" key="2">
    <citation type="submission" date="2017-12" db="EMBL/GenBank/DDBJ databases">
        <title>Comparative Functional Genomics of Dry Heat Resistant strains isolated from the Viking Spacecraft.</title>
        <authorList>
            <person name="Seuylemezian A."/>
            <person name="Cooper K."/>
            <person name="Vaishampayan P."/>
        </authorList>
    </citation>
    <scope>NUCLEOTIDE SEQUENCE [LARGE SCALE GENOMIC DNA]</scope>
    <source>
        <strain evidence="10 12">ATCC 29669</strain>
    </source>
</reference>
<evidence type="ECO:0000256" key="3">
    <source>
        <dbReference type="ARBA" id="ARBA00022505"/>
    </source>
</evidence>
<dbReference type="Gene3D" id="3.40.228.10">
    <property type="entry name" value="Dimethylsulfoxide Reductase, domain 2"/>
    <property type="match status" value="1"/>
</dbReference>
<evidence type="ECO:0000256" key="4">
    <source>
        <dbReference type="ARBA" id="ARBA00022723"/>
    </source>
</evidence>
<protein>
    <submittedName>
        <fullName evidence="9">Dehydrogenase</fullName>
    </submittedName>
</protein>
<name>A0A2N5GSK5_9BACI</name>
<dbReference type="PROSITE" id="PS51669">
    <property type="entry name" value="4FE4S_MOW_BIS_MGD"/>
    <property type="match status" value="1"/>
</dbReference>
<dbReference type="RefSeq" id="WP_101575158.1">
    <property type="nucleotide sequence ID" value="NZ_PGVA01000001.1"/>
</dbReference>
<dbReference type="GO" id="GO:0046872">
    <property type="term" value="F:metal ion binding"/>
    <property type="evidence" value="ECO:0007669"/>
    <property type="project" value="UniProtKB-KW"/>
</dbReference>
<dbReference type="AlphaFoldDB" id="A0A2N5GSK5"/>
<dbReference type="OrthoDB" id="219031at2"/>
<keyword evidence="5" id="KW-0560">Oxidoreductase</keyword>
<dbReference type="SUPFAM" id="SSF50692">
    <property type="entry name" value="ADC-like"/>
    <property type="match status" value="1"/>
</dbReference>
<dbReference type="PANTHER" id="PTHR43742:SF6">
    <property type="entry name" value="OXIDOREDUCTASE YYAE-RELATED"/>
    <property type="match status" value="1"/>
</dbReference>
<evidence type="ECO:0000313" key="9">
    <source>
        <dbReference type="EMBL" id="PLR86748.1"/>
    </source>
</evidence>
<evidence type="ECO:0000256" key="2">
    <source>
        <dbReference type="ARBA" id="ARBA00010312"/>
    </source>
</evidence>
<dbReference type="InterPro" id="IPR006655">
    <property type="entry name" value="Mopterin_OxRdtase_prok_CS"/>
</dbReference>
<evidence type="ECO:0000259" key="8">
    <source>
        <dbReference type="PROSITE" id="PS51669"/>
    </source>
</evidence>
<comment type="caution">
    <text evidence="9">The sequence shown here is derived from an EMBL/GenBank/DDBJ whole genome shotgun (WGS) entry which is preliminary data.</text>
</comment>
<dbReference type="Pfam" id="PF04879">
    <property type="entry name" value="Molybdop_Fe4S4"/>
    <property type="match status" value="1"/>
</dbReference>
<dbReference type="Gene3D" id="3.30.2070.10">
    <property type="entry name" value="Formate dehydrogenase/DMSO reductase"/>
    <property type="match status" value="1"/>
</dbReference>
<evidence type="ECO:0000256" key="1">
    <source>
        <dbReference type="ARBA" id="ARBA00001942"/>
    </source>
</evidence>
<dbReference type="Gene3D" id="2.40.40.20">
    <property type="match status" value="1"/>
</dbReference>
<keyword evidence="4" id="KW-0479">Metal-binding</keyword>
<dbReference type="EMBL" id="PGVD01000056">
    <property type="protein sequence ID" value="PLR92790.1"/>
    <property type="molecule type" value="Genomic_DNA"/>
</dbReference>
<dbReference type="GO" id="GO:0043546">
    <property type="term" value="F:molybdopterin cofactor binding"/>
    <property type="evidence" value="ECO:0007669"/>
    <property type="project" value="InterPro"/>
</dbReference>
<dbReference type="Pfam" id="PF01568">
    <property type="entry name" value="Molydop_binding"/>
    <property type="match status" value="1"/>
</dbReference>
<feature type="domain" description="4Fe-4S Mo/W bis-MGD-type" evidence="8">
    <location>
        <begin position="3"/>
        <end position="60"/>
    </location>
</feature>
<dbReference type="InterPro" id="IPR009010">
    <property type="entry name" value="Asp_de-COase-like_dom_sf"/>
</dbReference>
<keyword evidence="6" id="KW-0408">Iron</keyword>
<dbReference type="CDD" id="cd02766">
    <property type="entry name" value="MopB_3"/>
    <property type="match status" value="1"/>
</dbReference>
<dbReference type="Pfam" id="PF00384">
    <property type="entry name" value="Molybdopterin"/>
    <property type="match status" value="1"/>
</dbReference>
<dbReference type="InterPro" id="IPR006963">
    <property type="entry name" value="Mopterin_OxRdtase_4Fe-4S_dom"/>
</dbReference>
<comment type="similarity">
    <text evidence="2">Belongs to the prokaryotic molybdopterin-containing oxidoreductase family.</text>
</comment>
<dbReference type="PROSITE" id="PS00490">
    <property type="entry name" value="MOLYBDOPTERIN_PROK_2"/>
    <property type="match status" value="1"/>
</dbReference>
<dbReference type="GO" id="GO:0016491">
    <property type="term" value="F:oxidoreductase activity"/>
    <property type="evidence" value="ECO:0007669"/>
    <property type="project" value="UniProtKB-KW"/>
</dbReference>
<evidence type="ECO:0000313" key="12">
    <source>
        <dbReference type="Proteomes" id="UP000235114"/>
    </source>
</evidence>
<dbReference type="InterPro" id="IPR006657">
    <property type="entry name" value="MoPterin_dinucl-bd_dom"/>
</dbReference>
<dbReference type="EMBL" id="PGVA01000001">
    <property type="protein sequence ID" value="PLR86748.1"/>
    <property type="molecule type" value="Genomic_DNA"/>
</dbReference>
<keyword evidence="3" id="KW-0500">Molybdenum</keyword>
<comment type="cofactor">
    <cofactor evidence="1">
        <name>Mo-bis(molybdopterin guanine dinucleotide)</name>
        <dbReference type="ChEBI" id="CHEBI:60539"/>
    </cofactor>
</comment>
<organism evidence="9 11">
    <name type="scientific">Bacillus canaveralius</name>
    <dbReference type="NCBI Taxonomy" id="1403243"/>
    <lineage>
        <taxon>Bacteria</taxon>
        <taxon>Bacillati</taxon>
        <taxon>Bacillota</taxon>
        <taxon>Bacilli</taxon>
        <taxon>Bacillales</taxon>
        <taxon>Bacillaceae</taxon>
        <taxon>Bacillus</taxon>
    </lineage>
</organism>
<evidence type="ECO:0000256" key="5">
    <source>
        <dbReference type="ARBA" id="ARBA00023002"/>
    </source>
</evidence>
<dbReference type="PANTHER" id="PTHR43742">
    <property type="entry name" value="TRIMETHYLAMINE-N-OXIDE REDUCTASE"/>
    <property type="match status" value="1"/>
</dbReference>
<evidence type="ECO:0000313" key="11">
    <source>
        <dbReference type="Proteomes" id="UP000234951"/>
    </source>
</evidence>
<sequence length="674" mass="76142">METSIYRNTCPRNCFGTCSILSYVENGKLIKVSGDPKHGYTQGRLCAKGYAYTQYVYNPSRLKYPILQMPRGSGNWQRISWDQAYTIIAEKLLELYNRYGSNLAAGYNKFSGNLGMLHYAVEGMFNSIGPHTKPIGNICASSGLQAVKASFGHVVSPNPEHMAGAKLIVIWGANPAATNIHQMKFIFQAKQKGAKIVVIDPILTETAVKADLYIQIKPGTDALLALGIAKLLIQRSCSEDFSPGNTVGWKKFKNYVMTRIALDSVCRETGIKLEAIEELARLYATIKPAATWSGLGMQRNENGRDSIQAINSLVAMTGNLDIPNGGAYFMHDDIDDFPLALSNHPEKKHPYVEASRCINNIDFALSANNLDDPPLKFLWIASRSPFSQDLNIKDWEELFKRLELIVTVDLYMTKTAKYSDLVLPAASHFEEDDLHVSYWHHWLSINQKAISPYFEAKSDLQIARELTRKLNELSPGFSTFPAELEPVDWINKELTPDIKDLYSLNSYEDLLAAPHFRKKDYEVPAKKERFYFYSPDLESNLFSRPSEYQSDEDCSYPFRLLSPQSLLKIHSQYESLTWLNPEPEETIVEINDEAAFEKGIKEGTFVSVYNKYGSVKAKATLNPYLPIGIVRVNQTSDNSINQLIVNHLPAVRSQSSSNFYDSHVDVMRWDETYE</sequence>